<name>A0A956NAK7_UNCEI</name>
<dbReference type="InterPro" id="IPR000639">
    <property type="entry name" value="Epox_hydrolase-like"/>
</dbReference>
<dbReference type="SUPFAM" id="SSF53474">
    <property type="entry name" value="alpha/beta-Hydrolases"/>
    <property type="match status" value="1"/>
</dbReference>
<dbReference type="InterPro" id="IPR000073">
    <property type="entry name" value="AB_hydrolase_1"/>
</dbReference>
<dbReference type="AlphaFoldDB" id="A0A956NAK7"/>
<evidence type="ECO:0000313" key="4">
    <source>
        <dbReference type="Proteomes" id="UP000739538"/>
    </source>
</evidence>
<feature type="domain" description="AB hydrolase-1" evidence="2">
    <location>
        <begin position="69"/>
        <end position="175"/>
    </location>
</feature>
<feature type="chain" id="PRO_5038064961" evidence="1">
    <location>
        <begin position="23"/>
        <end position="333"/>
    </location>
</feature>
<feature type="signal peptide" evidence="1">
    <location>
        <begin position="1"/>
        <end position="22"/>
    </location>
</feature>
<reference evidence="3" key="2">
    <citation type="journal article" date="2021" name="Microbiome">
        <title>Successional dynamics and alternative stable states in a saline activated sludge microbial community over 9 years.</title>
        <authorList>
            <person name="Wang Y."/>
            <person name="Ye J."/>
            <person name="Ju F."/>
            <person name="Liu L."/>
            <person name="Boyd J.A."/>
            <person name="Deng Y."/>
            <person name="Parks D.H."/>
            <person name="Jiang X."/>
            <person name="Yin X."/>
            <person name="Woodcroft B.J."/>
            <person name="Tyson G.W."/>
            <person name="Hugenholtz P."/>
            <person name="Polz M.F."/>
            <person name="Zhang T."/>
        </authorList>
    </citation>
    <scope>NUCLEOTIDE SEQUENCE</scope>
    <source>
        <strain evidence="3">HKST-UBA02</strain>
    </source>
</reference>
<dbReference type="InterPro" id="IPR050266">
    <property type="entry name" value="AB_hydrolase_sf"/>
</dbReference>
<dbReference type="PANTHER" id="PTHR43798:SF33">
    <property type="entry name" value="HYDROLASE, PUTATIVE (AFU_ORTHOLOGUE AFUA_2G14860)-RELATED"/>
    <property type="match status" value="1"/>
</dbReference>
<dbReference type="EMBL" id="JAGQHS010000003">
    <property type="protein sequence ID" value="MCA9754413.1"/>
    <property type="molecule type" value="Genomic_DNA"/>
</dbReference>
<evidence type="ECO:0000256" key="1">
    <source>
        <dbReference type="SAM" id="SignalP"/>
    </source>
</evidence>
<evidence type="ECO:0000259" key="2">
    <source>
        <dbReference type="Pfam" id="PF00561"/>
    </source>
</evidence>
<keyword evidence="3" id="KW-0378">Hydrolase</keyword>
<dbReference type="Gene3D" id="3.40.50.1820">
    <property type="entry name" value="alpha/beta hydrolase"/>
    <property type="match status" value="1"/>
</dbReference>
<gene>
    <name evidence="3" type="ORF">KDA27_01320</name>
</gene>
<keyword evidence="1" id="KW-0732">Signal</keyword>
<organism evidence="3 4">
    <name type="scientific">Eiseniibacteriota bacterium</name>
    <dbReference type="NCBI Taxonomy" id="2212470"/>
    <lineage>
        <taxon>Bacteria</taxon>
        <taxon>Candidatus Eiseniibacteriota</taxon>
    </lineage>
</organism>
<dbReference type="Proteomes" id="UP000739538">
    <property type="component" value="Unassembled WGS sequence"/>
</dbReference>
<dbReference type="Pfam" id="PF00561">
    <property type="entry name" value="Abhydrolase_1"/>
    <property type="match status" value="1"/>
</dbReference>
<dbReference type="GO" id="GO:0016020">
    <property type="term" value="C:membrane"/>
    <property type="evidence" value="ECO:0007669"/>
    <property type="project" value="TreeGrafter"/>
</dbReference>
<comment type="caution">
    <text evidence="3">The sequence shown here is derived from an EMBL/GenBank/DDBJ whole genome shotgun (WGS) entry which is preliminary data.</text>
</comment>
<dbReference type="InterPro" id="IPR029058">
    <property type="entry name" value="AB_hydrolase_fold"/>
</dbReference>
<sequence length="333" mass="37029">MIRVAFLTVVAIFALGVSSPTAATNAGFDARLTQYAYPYPTKTLRFESQGEALEMAYMDVAPAQPNGRAVLLLHGKNFSGAYWASTIDALTKAGYRVVVPDQIGFGKSTKSRSYQYSFQAFGDNTAQLLQQLEVETVTVVGHSMGGMVATRFALDHPEQTEKLVLVNPIGLEDWKRKVPYRSVDEWHRRELNKTREGVKKYMESSYFDGKWMPEYDPLVEIQAGWASGPDADLIAWVSALTYDMIFTQPVLYEFPDIQVPTLLIIGQRDRTALGKDAVTPEIANTLGRYPQLGRKAAKAIPGAELVELQNVGHVPQYESFDAYRDALLGFLAK</sequence>
<dbReference type="GO" id="GO:0047372">
    <property type="term" value="F:monoacylglycerol lipase activity"/>
    <property type="evidence" value="ECO:0007669"/>
    <property type="project" value="TreeGrafter"/>
</dbReference>
<protein>
    <submittedName>
        <fullName evidence="3">Alpha/beta hydrolase</fullName>
    </submittedName>
</protein>
<reference evidence="3" key="1">
    <citation type="submission" date="2020-04" db="EMBL/GenBank/DDBJ databases">
        <authorList>
            <person name="Zhang T."/>
        </authorList>
    </citation>
    <scope>NUCLEOTIDE SEQUENCE</scope>
    <source>
        <strain evidence="3">HKST-UBA02</strain>
    </source>
</reference>
<dbReference type="GO" id="GO:0046464">
    <property type="term" value="P:acylglycerol catabolic process"/>
    <property type="evidence" value="ECO:0007669"/>
    <property type="project" value="TreeGrafter"/>
</dbReference>
<dbReference type="PANTHER" id="PTHR43798">
    <property type="entry name" value="MONOACYLGLYCEROL LIPASE"/>
    <property type="match status" value="1"/>
</dbReference>
<accession>A0A956NAK7</accession>
<proteinExistence type="predicted"/>
<evidence type="ECO:0000313" key="3">
    <source>
        <dbReference type="EMBL" id="MCA9754413.1"/>
    </source>
</evidence>
<dbReference type="PRINTS" id="PR00111">
    <property type="entry name" value="ABHYDROLASE"/>
</dbReference>
<dbReference type="PRINTS" id="PR00412">
    <property type="entry name" value="EPOXHYDRLASE"/>
</dbReference>